<comment type="caution">
    <text evidence="2">The sequence shown here is derived from an EMBL/GenBank/DDBJ whole genome shotgun (WGS) entry which is preliminary data.</text>
</comment>
<dbReference type="Proteomes" id="UP000192639">
    <property type="component" value="Unassembled WGS sequence"/>
</dbReference>
<keyword evidence="1" id="KW-0472">Membrane</keyword>
<proteinExistence type="predicted"/>
<keyword evidence="1" id="KW-1133">Transmembrane helix</keyword>
<dbReference type="VEuPathDB" id="MicrosporidiaDB:ECANGB1_865"/>
<feature type="transmembrane region" description="Helical" evidence="1">
    <location>
        <begin position="20"/>
        <end position="46"/>
    </location>
</feature>
<reference evidence="2 3" key="1">
    <citation type="journal article" date="2017" name="Environ. Microbiol.">
        <title>Decay of the glycolytic pathway and adaptation to intranuclear parasitism within Enterocytozoonidae microsporidia.</title>
        <authorList>
            <person name="Wiredu Boakye D."/>
            <person name="Jaroenlak P."/>
            <person name="Prachumwat A."/>
            <person name="Williams T.A."/>
            <person name="Bateman K.S."/>
            <person name="Itsathitphaisarn O."/>
            <person name="Sritunyalucksana K."/>
            <person name="Paszkiewicz K.H."/>
            <person name="Moore K.A."/>
            <person name="Stentiford G.D."/>
            <person name="Williams B.A."/>
        </authorList>
    </citation>
    <scope>NUCLEOTIDE SEQUENCE [LARGE SCALE GENOMIC DNA]</scope>
    <source>
        <strain evidence="2 3">GB1</strain>
    </source>
</reference>
<dbReference type="AlphaFoldDB" id="A0A1Y1S7F4"/>
<evidence type="ECO:0000256" key="1">
    <source>
        <dbReference type="SAM" id="Phobius"/>
    </source>
</evidence>
<gene>
    <name evidence="2" type="ORF">ECANGB1_865</name>
</gene>
<organism evidence="2 3">
    <name type="scientific">Enterospora canceri</name>
    <dbReference type="NCBI Taxonomy" id="1081671"/>
    <lineage>
        <taxon>Eukaryota</taxon>
        <taxon>Fungi</taxon>
        <taxon>Fungi incertae sedis</taxon>
        <taxon>Microsporidia</taxon>
        <taxon>Enterocytozoonidae</taxon>
        <taxon>Enterospora</taxon>
    </lineage>
</organism>
<evidence type="ECO:0000313" key="2">
    <source>
        <dbReference type="EMBL" id="ORD94340.1"/>
    </source>
</evidence>
<name>A0A1Y1S7F4_9MICR</name>
<keyword evidence="1" id="KW-0812">Transmembrane</keyword>
<evidence type="ECO:0000313" key="3">
    <source>
        <dbReference type="Proteomes" id="UP000192639"/>
    </source>
</evidence>
<dbReference type="EMBL" id="LWDP01000024">
    <property type="protein sequence ID" value="ORD94340.1"/>
    <property type="molecule type" value="Genomic_DNA"/>
</dbReference>
<protein>
    <submittedName>
        <fullName evidence="2">Uncharacterized protein</fullName>
    </submittedName>
</protein>
<keyword evidence="3" id="KW-1185">Reference proteome</keyword>
<sequence>MLNLKNETIAVCEIQRELVFGLVFVIMFLVGLLFYCTLWHCTFIASSNRIVHSNQRNNPIYQPD</sequence>
<accession>A0A1Y1S7F4</accession>